<dbReference type="RefSeq" id="XP_065965481.1">
    <property type="nucleotide sequence ID" value="XM_066103279.1"/>
</dbReference>
<sequence length="72" mass="7516">MHVLKVVATALLYFSSLSTAQRPARSAACLDSCSNGSGVGKPCFWQCRGGPEVQGTCKEGSAFPGRDFQCGS</sequence>
<evidence type="ECO:0000313" key="1">
    <source>
        <dbReference type="EMBL" id="KAF7577502.1"/>
    </source>
</evidence>
<gene>
    <name evidence="1" type="ORF">PtrM4_017420</name>
</gene>
<organism evidence="1 2">
    <name type="scientific">Pyrenophora tritici-repentis</name>
    <dbReference type="NCBI Taxonomy" id="45151"/>
    <lineage>
        <taxon>Eukaryota</taxon>
        <taxon>Fungi</taxon>
        <taxon>Dikarya</taxon>
        <taxon>Ascomycota</taxon>
        <taxon>Pezizomycotina</taxon>
        <taxon>Dothideomycetes</taxon>
        <taxon>Pleosporomycetidae</taxon>
        <taxon>Pleosporales</taxon>
        <taxon>Pleosporineae</taxon>
        <taxon>Pleosporaceae</taxon>
        <taxon>Pyrenophora</taxon>
    </lineage>
</organism>
<dbReference type="KEGG" id="ptrr:90954120"/>
<protein>
    <submittedName>
        <fullName evidence="1">Uncharacterized protein</fullName>
    </submittedName>
</protein>
<name>A0A5M9LK63_9PLEO</name>
<proteinExistence type="predicted"/>
<dbReference type="Proteomes" id="UP000245464">
    <property type="component" value="Chromosome 1"/>
</dbReference>
<accession>A0A5M9LK63</accession>
<reference evidence="1 2" key="1">
    <citation type="journal article" date="2018" name="BMC Genomics">
        <title>Comparative genomics of the wheat fungal pathogen Pyrenophora tritici-repentis reveals chromosomal variations and genome plasticity.</title>
        <authorList>
            <person name="Moolhuijzen P."/>
            <person name="See P.T."/>
            <person name="Hane J.K."/>
            <person name="Shi G."/>
            <person name="Liu Z."/>
            <person name="Oliver R.P."/>
            <person name="Moffat C.S."/>
        </authorList>
    </citation>
    <scope>NUCLEOTIDE SEQUENCE [LARGE SCALE GENOMIC DNA]</scope>
    <source>
        <strain evidence="1">M4</strain>
    </source>
</reference>
<evidence type="ECO:0000313" key="2">
    <source>
        <dbReference type="Proteomes" id="UP000245464"/>
    </source>
</evidence>
<dbReference type="GeneID" id="90954120"/>
<dbReference type="AlphaFoldDB" id="A0A5M9LK63"/>
<comment type="caution">
    <text evidence="1">The sequence shown here is derived from an EMBL/GenBank/DDBJ whole genome shotgun (WGS) entry which is preliminary data.</text>
</comment>
<dbReference type="EMBL" id="NQIK02000001">
    <property type="protein sequence ID" value="KAF7577502.1"/>
    <property type="molecule type" value="Genomic_DNA"/>
</dbReference>